<dbReference type="PANTHER" id="PTHR39321:SF3">
    <property type="entry name" value="PHOSPHOPANTETHEINE ADENYLYLTRANSFERASE"/>
    <property type="match status" value="1"/>
</dbReference>
<dbReference type="Pfam" id="PF01467">
    <property type="entry name" value="CTP_transf_like"/>
    <property type="match status" value="1"/>
</dbReference>
<evidence type="ECO:0000256" key="7">
    <source>
        <dbReference type="ARBA" id="ARBA00022695"/>
    </source>
</evidence>
<dbReference type="Gene3D" id="3.40.50.620">
    <property type="entry name" value="HUPs"/>
    <property type="match status" value="1"/>
</dbReference>
<feature type="domain" description="Cytidyltransferase-like" evidence="15">
    <location>
        <begin position="6"/>
        <end position="144"/>
    </location>
</feature>
<dbReference type="NCBIfam" id="NF006479">
    <property type="entry name" value="PRK08887.1"/>
    <property type="match status" value="1"/>
</dbReference>
<evidence type="ECO:0000256" key="8">
    <source>
        <dbReference type="ARBA" id="ARBA00022741"/>
    </source>
</evidence>
<evidence type="ECO:0000256" key="11">
    <source>
        <dbReference type="ARBA" id="ARBA00031253"/>
    </source>
</evidence>
<comment type="pathway">
    <text evidence="2">Cofactor biosynthesis; NAD(+) biosynthesis; deamido-NAD(+) from nicotinate D-ribonucleotide: step 1/1.</text>
</comment>
<sequence>MNKIAVFGSAFNPPSLGHQSVIESVSHFDLILLVPSIAHAWGKDMLDYSIRCSLVDEFIRDLELTNIKRSMVEEELYQPGSPVTTYQVLDELSKTYPDSELTFIVGPDNFFSFERFYKAKEIMTRFSVLACPERVSVRSSDIRAKLLDGRSIESLTTPSVVKKINALGLYTDS</sequence>
<name>A0A3N9TKI5_9VIBR</name>
<evidence type="ECO:0000256" key="3">
    <source>
        <dbReference type="ARBA" id="ARBA00009014"/>
    </source>
</evidence>
<keyword evidence="6 16" id="KW-0808">Transferase</keyword>
<evidence type="ECO:0000256" key="2">
    <source>
        <dbReference type="ARBA" id="ARBA00005019"/>
    </source>
</evidence>
<accession>A0A3N9TKI5</accession>
<organism evidence="16 17">
    <name type="scientific">Vibrio viridaestus</name>
    <dbReference type="NCBI Taxonomy" id="2487322"/>
    <lineage>
        <taxon>Bacteria</taxon>
        <taxon>Pseudomonadati</taxon>
        <taxon>Pseudomonadota</taxon>
        <taxon>Gammaproteobacteria</taxon>
        <taxon>Vibrionales</taxon>
        <taxon>Vibrionaceae</taxon>
        <taxon>Vibrio</taxon>
    </lineage>
</organism>
<evidence type="ECO:0000256" key="13">
    <source>
        <dbReference type="ARBA" id="ARBA00033353"/>
    </source>
</evidence>
<comment type="catalytic activity">
    <reaction evidence="14">
        <text>nicotinate beta-D-ribonucleotide + ATP + H(+) = deamido-NAD(+) + diphosphate</text>
        <dbReference type="Rhea" id="RHEA:22860"/>
        <dbReference type="ChEBI" id="CHEBI:15378"/>
        <dbReference type="ChEBI" id="CHEBI:30616"/>
        <dbReference type="ChEBI" id="CHEBI:33019"/>
        <dbReference type="ChEBI" id="CHEBI:57502"/>
        <dbReference type="ChEBI" id="CHEBI:58437"/>
        <dbReference type="EC" id="2.7.7.18"/>
    </reaction>
</comment>
<evidence type="ECO:0000256" key="5">
    <source>
        <dbReference type="ARBA" id="ARBA00022642"/>
    </source>
</evidence>
<keyword evidence="17" id="KW-1185">Reference proteome</keyword>
<keyword evidence="9" id="KW-0067">ATP-binding</keyword>
<proteinExistence type="inferred from homology"/>
<dbReference type="Proteomes" id="UP000281112">
    <property type="component" value="Unassembled WGS sequence"/>
</dbReference>
<comment type="function">
    <text evidence="1">Catalyzes the reversible adenylation of nicotinate mononucleotide (NaMN) to nicotinic acid adenine dinucleotide (NaAD).</text>
</comment>
<dbReference type="GO" id="GO:0005524">
    <property type="term" value="F:ATP binding"/>
    <property type="evidence" value="ECO:0007669"/>
    <property type="project" value="UniProtKB-KW"/>
</dbReference>
<comment type="similarity">
    <text evidence="3">Belongs to the NadD family.</text>
</comment>
<evidence type="ECO:0000256" key="14">
    <source>
        <dbReference type="ARBA" id="ARBA00048721"/>
    </source>
</evidence>
<dbReference type="GO" id="GO:0009435">
    <property type="term" value="P:NAD+ biosynthetic process"/>
    <property type="evidence" value="ECO:0007669"/>
    <property type="project" value="UniProtKB-UniPathway"/>
</dbReference>
<dbReference type="AlphaFoldDB" id="A0A3N9TKI5"/>
<dbReference type="UniPathway" id="UPA00253">
    <property type="reaction ID" value="UER00332"/>
</dbReference>
<comment type="caution">
    <text evidence="16">The sequence shown here is derived from an EMBL/GenBank/DDBJ whole genome shotgun (WGS) entry which is preliminary data.</text>
</comment>
<dbReference type="EC" id="2.7.7.18" evidence="4"/>
<dbReference type="RefSeq" id="WP_124935509.1">
    <property type="nucleotide sequence ID" value="NZ_RJVQ01000001.1"/>
</dbReference>
<reference evidence="16 17" key="1">
    <citation type="submission" date="2018-11" db="EMBL/GenBank/DDBJ databases">
        <title>Vibrio LJC006 sp. nov., isolated from seawater during the bloom of the enteromorpha.</title>
        <authorList>
            <person name="Liang J."/>
        </authorList>
    </citation>
    <scope>NUCLEOTIDE SEQUENCE [LARGE SCALE GENOMIC DNA]</scope>
    <source>
        <strain evidence="16 17">LJC006</strain>
    </source>
</reference>
<evidence type="ECO:0000313" key="16">
    <source>
        <dbReference type="EMBL" id="RQW64859.1"/>
    </source>
</evidence>
<keyword evidence="5" id="KW-0662">Pyridine nucleotide biosynthesis</keyword>
<dbReference type="InterPro" id="IPR004821">
    <property type="entry name" value="Cyt_trans-like"/>
</dbReference>
<keyword evidence="7 16" id="KW-0548">Nucleotidyltransferase</keyword>
<evidence type="ECO:0000256" key="1">
    <source>
        <dbReference type="ARBA" id="ARBA00002324"/>
    </source>
</evidence>
<dbReference type="SUPFAM" id="SSF52374">
    <property type="entry name" value="Nucleotidylyl transferase"/>
    <property type="match status" value="1"/>
</dbReference>
<evidence type="ECO:0000256" key="4">
    <source>
        <dbReference type="ARBA" id="ARBA00012389"/>
    </source>
</evidence>
<dbReference type="GO" id="GO:0004515">
    <property type="term" value="F:nicotinate-nucleotide adenylyltransferase activity"/>
    <property type="evidence" value="ECO:0007669"/>
    <property type="project" value="UniProtKB-EC"/>
</dbReference>
<dbReference type="PANTHER" id="PTHR39321">
    <property type="entry name" value="NICOTINATE-NUCLEOTIDE ADENYLYLTRANSFERASE-RELATED"/>
    <property type="match status" value="1"/>
</dbReference>
<evidence type="ECO:0000259" key="15">
    <source>
        <dbReference type="Pfam" id="PF01467"/>
    </source>
</evidence>
<evidence type="ECO:0000256" key="6">
    <source>
        <dbReference type="ARBA" id="ARBA00022679"/>
    </source>
</evidence>
<dbReference type="EMBL" id="RJVQ01000001">
    <property type="protein sequence ID" value="RQW64859.1"/>
    <property type="molecule type" value="Genomic_DNA"/>
</dbReference>
<gene>
    <name evidence="16" type="ORF">EES38_02125</name>
</gene>
<dbReference type="OrthoDB" id="5295945at2"/>
<keyword evidence="10" id="KW-0520">NAD</keyword>
<evidence type="ECO:0000313" key="17">
    <source>
        <dbReference type="Proteomes" id="UP000281112"/>
    </source>
</evidence>
<evidence type="ECO:0000256" key="10">
    <source>
        <dbReference type="ARBA" id="ARBA00023027"/>
    </source>
</evidence>
<dbReference type="CDD" id="cd02165">
    <property type="entry name" value="NMNAT"/>
    <property type="match status" value="1"/>
</dbReference>
<evidence type="ECO:0000256" key="12">
    <source>
        <dbReference type="ARBA" id="ARBA00033140"/>
    </source>
</evidence>
<evidence type="ECO:0000256" key="9">
    <source>
        <dbReference type="ARBA" id="ARBA00022840"/>
    </source>
</evidence>
<dbReference type="InterPro" id="IPR014729">
    <property type="entry name" value="Rossmann-like_a/b/a_fold"/>
</dbReference>
<dbReference type="InterPro" id="IPR005248">
    <property type="entry name" value="NadD/NMNAT"/>
</dbReference>
<protein>
    <recommendedName>
        <fullName evidence="4">nicotinate-nucleotide adenylyltransferase</fullName>
        <ecNumber evidence="4">2.7.7.18</ecNumber>
    </recommendedName>
    <alternativeName>
        <fullName evidence="13">Deamido-NAD(+) diphosphorylase</fullName>
    </alternativeName>
    <alternativeName>
        <fullName evidence="12">Deamido-NAD(+) pyrophosphorylase</fullName>
    </alternativeName>
    <alternativeName>
        <fullName evidence="11">Nicotinate mononucleotide adenylyltransferase</fullName>
    </alternativeName>
</protein>
<keyword evidence="8" id="KW-0547">Nucleotide-binding</keyword>